<feature type="domain" description="HTH araC/xylS-type" evidence="4">
    <location>
        <begin position="233"/>
        <end position="331"/>
    </location>
</feature>
<dbReference type="PANTHER" id="PTHR43130:SF11">
    <property type="entry name" value="TRANSCRIPTIONAL REGULATORY PROTEIN"/>
    <property type="match status" value="1"/>
</dbReference>
<dbReference type="PROSITE" id="PS00041">
    <property type="entry name" value="HTH_ARAC_FAMILY_1"/>
    <property type="match status" value="1"/>
</dbReference>
<dbReference type="PANTHER" id="PTHR43130">
    <property type="entry name" value="ARAC-FAMILY TRANSCRIPTIONAL REGULATOR"/>
    <property type="match status" value="1"/>
</dbReference>
<accession>A0A318JE03</accession>
<reference evidence="5 6" key="1">
    <citation type="submission" date="2018-05" db="EMBL/GenBank/DDBJ databases">
        <title>Genomic Encyclopedia of Type Strains, Phase IV (KMG-IV): sequencing the most valuable type-strain genomes for metagenomic binning, comparative biology and taxonomic classification.</title>
        <authorList>
            <person name="Goeker M."/>
        </authorList>
    </citation>
    <scope>NUCLEOTIDE SEQUENCE [LARGE SCALE GENOMIC DNA]</scope>
    <source>
        <strain evidence="5 6">DSM 19792</strain>
    </source>
</reference>
<dbReference type="PRINTS" id="PR00032">
    <property type="entry name" value="HTHARAC"/>
</dbReference>
<dbReference type="AlphaFoldDB" id="A0A318JE03"/>
<organism evidence="5 6">
    <name type="scientific">Undibacterium pigrum</name>
    <dbReference type="NCBI Taxonomy" id="401470"/>
    <lineage>
        <taxon>Bacteria</taxon>
        <taxon>Pseudomonadati</taxon>
        <taxon>Pseudomonadota</taxon>
        <taxon>Betaproteobacteria</taxon>
        <taxon>Burkholderiales</taxon>
        <taxon>Oxalobacteraceae</taxon>
        <taxon>Undibacterium</taxon>
    </lineage>
</organism>
<protein>
    <submittedName>
        <fullName evidence="5">AraC family transcriptional regulator with amidase-like domain</fullName>
    </submittedName>
</protein>
<dbReference type="Gene3D" id="3.40.50.880">
    <property type="match status" value="1"/>
</dbReference>
<dbReference type="InterPro" id="IPR052158">
    <property type="entry name" value="INH-QAR"/>
</dbReference>
<dbReference type="GO" id="GO:0003700">
    <property type="term" value="F:DNA-binding transcription factor activity"/>
    <property type="evidence" value="ECO:0007669"/>
    <property type="project" value="InterPro"/>
</dbReference>
<dbReference type="InterPro" id="IPR018060">
    <property type="entry name" value="HTH_AraC"/>
</dbReference>
<dbReference type="InterPro" id="IPR029062">
    <property type="entry name" value="Class_I_gatase-like"/>
</dbReference>
<dbReference type="InterPro" id="IPR009057">
    <property type="entry name" value="Homeodomain-like_sf"/>
</dbReference>
<dbReference type="Gene3D" id="1.10.10.60">
    <property type="entry name" value="Homeodomain-like"/>
    <property type="match status" value="1"/>
</dbReference>
<dbReference type="PROSITE" id="PS01124">
    <property type="entry name" value="HTH_ARAC_FAMILY_2"/>
    <property type="match status" value="1"/>
</dbReference>
<keyword evidence="6" id="KW-1185">Reference proteome</keyword>
<dbReference type="Proteomes" id="UP000247792">
    <property type="component" value="Unassembled WGS sequence"/>
</dbReference>
<dbReference type="EMBL" id="QJKB01000002">
    <property type="protein sequence ID" value="PXX45013.1"/>
    <property type="molecule type" value="Genomic_DNA"/>
</dbReference>
<keyword evidence="3" id="KW-0804">Transcription</keyword>
<evidence type="ECO:0000256" key="3">
    <source>
        <dbReference type="ARBA" id="ARBA00023163"/>
    </source>
</evidence>
<keyword evidence="2" id="KW-0238">DNA-binding</keyword>
<evidence type="ECO:0000256" key="1">
    <source>
        <dbReference type="ARBA" id="ARBA00023015"/>
    </source>
</evidence>
<evidence type="ECO:0000313" key="6">
    <source>
        <dbReference type="Proteomes" id="UP000247792"/>
    </source>
</evidence>
<gene>
    <name evidence="5" type="ORF">DFR42_102225</name>
</gene>
<sequence length="342" mass="38111">MAHIEVWLYPQCMASAVTGPLDVFAVANAIWSLKNVDEVDPLFTWSTHSIDGKPVMTPARVSLGADACIQADSKADIILLPGLYMENGITGLTSSMHAMRELFPILRARHAQGCVLAANCSATFLLAEAGLLDGGHATTTWWLERAFKTRYPEVSLRLSEVLDEYENILTSGAATSFLNLAYHLVERFGGHDIASGVAKTLLIDANRTSQMPYMQMLSLTQQDTHQHENVLVQRAQKWLSLNHHLPFRLPALAEHLAVSERTVIRHFHQTLETTPATYAQQVKMDIAKRLLETTTLTLEQVAERTGYSDPSSFRRLFKRHSGLSPASYREQFRPAKRAVSTV</sequence>
<dbReference type="Pfam" id="PF01965">
    <property type="entry name" value="DJ-1_PfpI"/>
    <property type="match status" value="1"/>
</dbReference>
<dbReference type="InterPro" id="IPR020449">
    <property type="entry name" value="Tscrpt_reg_AraC-type_HTH"/>
</dbReference>
<proteinExistence type="predicted"/>
<dbReference type="RefSeq" id="WP_110254493.1">
    <property type="nucleotide sequence ID" value="NZ_QJKB01000002.1"/>
</dbReference>
<dbReference type="Pfam" id="PF12833">
    <property type="entry name" value="HTH_18"/>
    <property type="match status" value="1"/>
</dbReference>
<name>A0A318JE03_9BURK</name>
<dbReference type="GO" id="GO:0043565">
    <property type="term" value="F:sequence-specific DNA binding"/>
    <property type="evidence" value="ECO:0007669"/>
    <property type="project" value="InterPro"/>
</dbReference>
<evidence type="ECO:0000256" key="2">
    <source>
        <dbReference type="ARBA" id="ARBA00023125"/>
    </source>
</evidence>
<dbReference type="InterPro" id="IPR018062">
    <property type="entry name" value="HTH_AraC-typ_CS"/>
</dbReference>
<dbReference type="SMART" id="SM00342">
    <property type="entry name" value="HTH_ARAC"/>
    <property type="match status" value="1"/>
</dbReference>
<comment type="caution">
    <text evidence="5">The sequence shown here is derived from an EMBL/GenBank/DDBJ whole genome shotgun (WGS) entry which is preliminary data.</text>
</comment>
<dbReference type="CDD" id="cd03138">
    <property type="entry name" value="GATase1_AraC_2"/>
    <property type="match status" value="1"/>
</dbReference>
<evidence type="ECO:0000313" key="5">
    <source>
        <dbReference type="EMBL" id="PXX45013.1"/>
    </source>
</evidence>
<dbReference type="SUPFAM" id="SSF52317">
    <property type="entry name" value="Class I glutamine amidotransferase-like"/>
    <property type="match status" value="1"/>
</dbReference>
<evidence type="ECO:0000259" key="4">
    <source>
        <dbReference type="PROSITE" id="PS01124"/>
    </source>
</evidence>
<dbReference type="OrthoDB" id="9803764at2"/>
<dbReference type="InterPro" id="IPR002818">
    <property type="entry name" value="DJ-1/PfpI"/>
</dbReference>
<dbReference type="SUPFAM" id="SSF46689">
    <property type="entry name" value="Homeodomain-like"/>
    <property type="match status" value="1"/>
</dbReference>
<keyword evidence="1" id="KW-0805">Transcription regulation</keyword>